<name>A0A2Z7AS99_9LAMI</name>
<protein>
    <submittedName>
        <fullName evidence="2">Uncharacterized protein</fullName>
    </submittedName>
</protein>
<gene>
    <name evidence="2" type="ORF">F511_28827</name>
</gene>
<feature type="region of interest" description="Disordered" evidence="1">
    <location>
        <begin position="1"/>
        <end position="24"/>
    </location>
</feature>
<dbReference type="Proteomes" id="UP000250235">
    <property type="component" value="Unassembled WGS sequence"/>
</dbReference>
<sequence>MTSAESVDGSAMMTSAVMSSQSVVEQKQYQQLIREAQEMERRNLTLNSELHIQTLITVGEYSVDRQSRRELQYNQSLGNPDASYSGSFNQTQATI</sequence>
<reference evidence="2 3" key="1">
    <citation type="journal article" date="2015" name="Proc. Natl. Acad. Sci. U.S.A.">
        <title>The resurrection genome of Boea hygrometrica: A blueprint for survival of dehydration.</title>
        <authorList>
            <person name="Xiao L."/>
            <person name="Yang G."/>
            <person name="Zhang L."/>
            <person name="Yang X."/>
            <person name="Zhao S."/>
            <person name="Ji Z."/>
            <person name="Zhou Q."/>
            <person name="Hu M."/>
            <person name="Wang Y."/>
            <person name="Chen M."/>
            <person name="Xu Y."/>
            <person name="Jin H."/>
            <person name="Xiao X."/>
            <person name="Hu G."/>
            <person name="Bao F."/>
            <person name="Hu Y."/>
            <person name="Wan P."/>
            <person name="Li L."/>
            <person name="Deng X."/>
            <person name="Kuang T."/>
            <person name="Xiang C."/>
            <person name="Zhu J.K."/>
            <person name="Oliver M.J."/>
            <person name="He Y."/>
        </authorList>
    </citation>
    <scope>NUCLEOTIDE SEQUENCE [LARGE SCALE GENOMIC DNA]</scope>
    <source>
        <strain evidence="3">cv. XS01</strain>
    </source>
</reference>
<dbReference type="EMBL" id="KV014406">
    <property type="protein sequence ID" value="KZV22279.1"/>
    <property type="molecule type" value="Genomic_DNA"/>
</dbReference>
<evidence type="ECO:0000313" key="3">
    <source>
        <dbReference type="Proteomes" id="UP000250235"/>
    </source>
</evidence>
<feature type="region of interest" description="Disordered" evidence="1">
    <location>
        <begin position="73"/>
        <end position="95"/>
    </location>
</feature>
<keyword evidence="3" id="KW-1185">Reference proteome</keyword>
<dbReference type="AlphaFoldDB" id="A0A2Z7AS99"/>
<accession>A0A2Z7AS99</accession>
<evidence type="ECO:0000313" key="2">
    <source>
        <dbReference type="EMBL" id="KZV22279.1"/>
    </source>
</evidence>
<feature type="compositionally biased region" description="Polar residues" evidence="1">
    <location>
        <begin position="12"/>
        <end position="24"/>
    </location>
</feature>
<proteinExistence type="predicted"/>
<organism evidence="2 3">
    <name type="scientific">Dorcoceras hygrometricum</name>
    <dbReference type="NCBI Taxonomy" id="472368"/>
    <lineage>
        <taxon>Eukaryota</taxon>
        <taxon>Viridiplantae</taxon>
        <taxon>Streptophyta</taxon>
        <taxon>Embryophyta</taxon>
        <taxon>Tracheophyta</taxon>
        <taxon>Spermatophyta</taxon>
        <taxon>Magnoliopsida</taxon>
        <taxon>eudicotyledons</taxon>
        <taxon>Gunneridae</taxon>
        <taxon>Pentapetalae</taxon>
        <taxon>asterids</taxon>
        <taxon>lamiids</taxon>
        <taxon>Lamiales</taxon>
        <taxon>Gesneriaceae</taxon>
        <taxon>Didymocarpoideae</taxon>
        <taxon>Trichosporeae</taxon>
        <taxon>Loxocarpinae</taxon>
        <taxon>Dorcoceras</taxon>
    </lineage>
</organism>
<evidence type="ECO:0000256" key="1">
    <source>
        <dbReference type="SAM" id="MobiDB-lite"/>
    </source>
</evidence>